<dbReference type="AlphaFoldDB" id="A0A388TJ21"/>
<dbReference type="Gene3D" id="3.90.1580.10">
    <property type="entry name" value="paralog of FGE (formylglycine-generating enzyme)"/>
    <property type="match status" value="1"/>
</dbReference>
<evidence type="ECO:0008006" key="3">
    <source>
        <dbReference type="Google" id="ProtNLM"/>
    </source>
</evidence>
<name>A0A388TJ21_9BACT</name>
<organism evidence="1 2">
    <name type="scientific">Candidatus Termititenax persephonae</name>
    <dbReference type="NCBI Taxonomy" id="2218525"/>
    <lineage>
        <taxon>Bacteria</taxon>
        <taxon>Bacillati</taxon>
        <taxon>Candidatus Margulisiibacteriota</taxon>
        <taxon>Candidatus Termititenacia</taxon>
        <taxon>Candidatus Termititenacales</taxon>
        <taxon>Candidatus Termititenacaceae</taxon>
        <taxon>Candidatus Termititenax</taxon>
    </lineage>
</organism>
<evidence type="ECO:0000313" key="1">
    <source>
        <dbReference type="EMBL" id="GBR77298.1"/>
    </source>
</evidence>
<gene>
    <name evidence="1" type="ORF">NO2_1699</name>
</gene>
<comment type="caution">
    <text evidence="1">The sequence shown here is derived from an EMBL/GenBank/DDBJ whole genome shotgun (WGS) entry which is preliminary data.</text>
</comment>
<protein>
    <recommendedName>
        <fullName evidence="3">Sulfatase-modifying factor enzyme domain-containing protein</fullName>
    </recommendedName>
</protein>
<feature type="non-terminal residue" evidence="1">
    <location>
        <position position="1"/>
    </location>
</feature>
<proteinExistence type="predicted"/>
<reference evidence="1 2" key="1">
    <citation type="journal article" date="2019" name="ISME J.">
        <title>Genome analyses of uncultured TG2/ZB3 bacteria in 'Margulisbacteria' specifically attached to ectosymbiotic spirochetes of protists in the termite gut.</title>
        <authorList>
            <person name="Utami Y.D."/>
            <person name="Kuwahara H."/>
            <person name="Igai K."/>
            <person name="Murakami T."/>
            <person name="Sugaya K."/>
            <person name="Morikawa T."/>
            <person name="Nagura Y."/>
            <person name="Yuki M."/>
            <person name="Deevong P."/>
            <person name="Inoue T."/>
            <person name="Kihara K."/>
            <person name="Lo N."/>
            <person name="Yamada A."/>
            <person name="Ohkuma M."/>
            <person name="Hongoh Y."/>
        </authorList>
    </citation>
    <scope>NUCLEOTIDE SEQUENCE [LARGE SCALE GENOMIC DNA]</scope>
    <source>
        <strain evidence="1">NkOx7-02</strain>
    </source>
</reference>
<dbReference type="InterPro" id="IPR042095">
    <property type="entry name" value="SUMF_sf"/>
</dbReference>
<keyword evidence="2" id="KW-1185">Reference proteome</keyword>
<evidence type="ECO:0000313" key="2">
    <source>
        <dbReference type="Proteomes" id="UP000275925"/>
    </source>
</evidence>
<accession>A0A388TJ21</accession>
<sequence length="156" mass="17452">KAVWALVEELLPGTLWVAPSLAATKITWYDAVRKCIELTHAATDVLASVKTDMTAKGYTATASDSNCIAYQDTYAPGRKKVYRLLTEAEWIDCYNTGRLNSHSQYEWVGDAYGSSNRVLRRYDSPSSQANDSPSKDYYYGGDGNYYGYGFRLARIV</sequence>
<dbReference type="EMBL" id="BGZO01000178">
    <property type="protein sequence ID" value="GBR77298.1"/>
    <property type="molecule type" value="Genomic_DNA"/>
</dbReference>
<dbReference type="Proteomes" id="UP000275925">
    <property type="component" value="Unassembled WGS sequence"/>
</dbReference>